<dbReference type="EMBL" id="OZ034820">
    <property type="protein sequence ID" value="CAL1403974.1"/>
    <property type="molecule type" value="Genomic_DNA"/>
</dbReference>
<evidence type="ECO:0000313" key="2">
    <source>
        <dbReference type="EMBL" id="CAL1403974.1"/>
    </source>
</evidence>
<proteinExistence type="predicted"/>
<name>A0AAV2G171_9ROSI</name>
<dbReference type="Proteomes" id="UP001497516">
    <property type="component" value="Chromosome 7"/>
</dbReference>
<keyword evidence="3" id="KW-1185">Reference proteome</keyword>
<evidence type="ECO:0000313" key="3">
    <source>
        <dbReference type="Proteomes" id="UP001497516"/>
    </source>
</evidence>
<organism evidence="2 3">
    <name type="scientific">Linum trigynum</name>
    <dbReference type="NCBI Taxonomy" id="586398"/>
    <lineage>
        <taxon>Eukaryota</taxon>
        <taxon>Viridiplantae</taxon>
        <taxon>Streptophyta</taxon>
        <taxon>Embryophyta</taxon>
        <taxon>Tracheophyta</taxon>
        <taxon>Spermatophyta</taxon>
        <taxon>Magnoliopsida</taxon>
        <taxon>eudicotyledons</taxon>
        <taxon>Gunneridae</taxon>
        <taxon>Pentapetalae</taxon>
        <taxon>rosids</taxon>
        <taxon>fabids</taxon>
        <taxon>Malpighiales</taxon>
        <taxon>Linaceae</taxon>
        <taxon>Linum</taxon>
    </lineage>
</organism>
<dbReference type="Pfam" id="PF02458">
    <property type="entry name" value="Transferase"/>
    <property type="match status" value="1"/>
</dbReference>
<gene>
    <name evidence="2" type="ORF">LTRI10_LOCUS43867</name>
</gene>
<keyword evidence="1" id="KW-0808">Transferase</keyword>
<dbReference type="PANTHER" id="PTHR31896">
    <property type="entry name" value="FAMILY REGULATORY PROTEIN, PUTATIVE (AFU_ORTHOLOGUE AFUA_3G14730)-RELATED"/>
    <property type="match status" value="1"/>
</dbReference>
<dbReference type="PANTHER" id="PTHR31896:SF43">
    <property type="entry name" value="PROTEIN ENHANCED PSEUDOMONAS SUSCEPTIBILITY 1"/>
    <property type="match status" value="1"/>
</dbReference>
<dbReference type="InterPro" id="IPR023213">
    <property type="entry name" value="CAT-like_dom_sf"/>
</dbReference>
<dbReference type="Gene3D" id="3.30.559.10">
    <property type="entry name" value="Chloramphenicol acetyltransferase-like domain"/>
    <property type="match status" value="2"/>
</dbReference>
<protein>
    <recommendedName>
        <fullName evidence="4">HXXXD-type acyl-transferase family protein</fullName>
    </recommendedName>
</protein>
<sequence length="470" mass="51648">MADGQVRVLSTDLVQAAEQPRHTAEAERIPLTPCDLRFILLGPNQKGLLFRKPTTGPTEGRTTFIIQSLKSSFSRALASFYPFAGRLSVDEHADAGRTASVYIDCNNNAGALFVHAAADGVSVADVLEPLYVPAVLWSFFPLNRMRNHHGFSGPLLAVQVTELVDGFFIGCTINHVVADGATFWRFMNLWSGICRSGGGGGGGGGYSAEMMNGSDKSRVFSRQWLLDEKHRPVRFSWMVVENLEQKVVPPQHLKERVFHFSREKLAALKAQANAEAGGGSQISSLQSLISHIWRAVFRNRSNYNPDPDRDLKFLLFFGFRSRLQPRVLEDYFGNAIVSQSVVLKEGELLVAEKGLGRVAAAINRVVAEQTDEKLKEAMESWIGNPKFLKMGELEEGMMLLGSSPRYDVYGNDFGWGKPVAVRSGAGNKFDGKVTVYPGVEAGSMDVEICLLPETAERLGRDLEFMAAVGV</sequence>
<reference evidence="2 3" key="1">
    <citation type="submission" date="2024-04" db="EMBL/GenBank/DDBJ databases">
        <authorList>
            <person name="Fracassetti M."/>
        </authorList>
    </citation>
    <scope>NUCLEOTIDE SEQUENCE [LARGE SCALE GENOMIC DNA]</scope>
</reference>
<dbReference type="GO" id="GO:0016740">
    <property type="term" value="F:transferase activity"/>
    <property type="evidence" value="ECO:0007669"/>
    <property type="project" value="UniProtKB-KW"/>
</dbReference>
<dbReference type="AlphaFoldDB" id="A0AAV2G171"/>
<accession>A0AAV2G171</accession>
<evidence type="ECO:0008006" key="4">
    <source>
        <dbReference type="Google" id="ProtNLM"/>
    </source>
</evidence>
<dbReference type="InterPro" id="IPR051283">
    <property type="entry name" value="Sec_Metabolite_Acyltrans"/>
</dbReference>
<evidence type="ECO:0000256" key="1">
    <source>
        <dbReference type="ARBA" id="ARBA00022679"/>
    </source>
</evidence>